<dbReference type="OrthoDB" id="5920460at2759"/>
<evidence type="ECO:0008006" key="3">
    <source>
        <dbReference type="Google" id="ProtNLM"/>
    </source>
</evidence>
<gene>
    <name evidence="1" type="ORF">M153_20491000500</name>
</gene>
<feature type="non-terminal residue" evidence="1">
    <location>
        <position position="44"/>
    </location>
</feature>
<proteinExistence type="predicted"/>
<sequence>MPVILHGQKYFSCIDLKDGYWQVPLSEKDRHKTAFADGFGNLYQ</sequence>
<accession>A0A0R0LZR3</accession>
<evidence type="ECO:0000313" key="2">
    <source>
        <dbReference type="Proteomes" id="UP000051530"/>
    </source>
</evidence>
<dbReference type="Gene3D" id="3.10.10.10">
    <property type="entry name" value="HIV Type 1 Reverse Transcriptase, subunit A, domain 1"/>
    <property type="match status" value="1"/>
</dbReference>
<keyword evidence="2" id="KW-1185">Reference proteome</keyword>
<reference evidence="1 2" key="1">
    <citation type="submission" date="2015-07" db="EMBL/GenBank/DDBJ databases">
        <title>The genome of Pseudoloma neurophilia, a relevant intracellular parasite of the zebrafish.</title>
        <authorList>
            <person name="Ndikumana S."/>
            <person name="Pelin A."/>
            <person name="Sanders J."/>
            <person name="Corradi N."/>
        </authorList>
    </citation>
    <scope>NUCLEOTIDE SEQUENCE [LARGE SCALE GENOMIC DNA]</scope>
    <source>
        <strain evidence="1 2">MK1</strain>
    </source>
</reference>
<dbReference type="InterPro" id="IPR043128">
    <property type="entry name" value="Rev_trsase/Diguanyl_cyclase"/>
</dbReference>
<dbReference type="AlphaFoldDB" id="A0A0R0LZR3"/>
<name>A0A0R0LZR3_9MICR</name>
<protein>
    <recommendedName>
        <fullName evidence="3">Reverse transcriptase domain-containing protein</fullName>
    </recommendedName>
</protein>
<dbReference type="VEuPathDB" id="MicrosporidiaDB:M153_20491000500"/>
<dbReference type="SUPFAM" id="SSF56672">
    <property type="entry name" value="DNA/RNA polymerases"/>
    <property type="match status" value="1"/>
</dbReference>
<evidence type="ECO:0000313" key="1">
    <source>
        <dbReference type="EMBL" id="KRH91872.1"/>
    </source>
</evidence>
<comment type="caution">
    <text evidence="1">The sequence shown here is derived from an EMBL/GenBank/DDBJ whole genome shotgun (WGS) entry which is preliminary data.</text>
</comment>
<dbReference type="Gene3D" id="3.30.70.270">
    <property type="match status" value="1"/>
</dbReference>
<organism evidence="1 2">
    <name type="scientific">Pseudoloma neurophilia</name>
    <dbReference type="NCBI Taxonomy" id="146866"/>
    <lineage>
        <taxon>Eukaryota</taxon>
        <taxon>Fungi</taxon>
        <taxon>Fungi incertae sedis</taxon>
        <taxon>Microsporidia</taxon>
        <taxon>Pseudoloma</taxon>
    </lineage>
</organism>
<dbReference type="Proteomes" id="UP000051530">
    <property type="component" value="Unassembled WGS sequence"/>
</dbReference>
<dbReference type="InterPro" id="IPR043502">
    <property type="entry name" value="DNA/RNA_pol_sf"/>
</dbReference>
<dbReference type="EMBL" id="LGUB01001440">
    <property type="protein sequence ID" value="KRH91872.1"/>
    <property type="molecule type" value="Genomic_DNA"/>
</dbReference>